<dbReference type="OrthoDB" id="250246at2"/>
<dbReference type="Gene3D" id="3.40.640.10">
    <property type="entry name" value="Type I PLP-dependent aspartate aminotransferase-like (Major domain)"/>
    <property type="match status" value="1"/>
</dbReference>
<accession>A0A1H0J9Y6</accession>
<dbReference type="InterPro" id="IPR015424">
    <property type="entry name" value="PyrdxlP-dep_Trfase"/>
</dbReference>
<keyword evidence="2" id="KW-0456">Lyase</keyword>
<dbReference type="PANTHER" id="PTHR43586">
    <property type="entry name" value="CYSTEINE DESULFURASE"/>
    <property type="match status" value="1"/>
</dbReference>
<proteinExistence type="predicted"/>
<evidence type="ECO:0000259" key="1">
    <source>
        <dbReference type="Pfam" id="PF00266"/>
    </source>
</evidence>
<protein>
    <submittedName>
        <fullName evidence="2">Selenocysteine lyase/Cysteine desulfurase</fullName>
    </submittedName>
</protein>
<sequence length="343" mass="36086">MIDAVAHEFAPDPGYLNTASLGVPPNRAVDKLAEVHRRWAKGQLHPPEFDLCVNRARTAWASISNVPTDQVAIGSTVSEFVGLVAAGLPDGARVVIAQGEFTSLVFPFLVHADRGITVREVPLESLAAEAGRADLVAVSAVQSSDGRLADLAAIRNATTASGARLLVDTTQSAGWLPLDCSAFDFVVCGGYKWLLSPRGTAYLAVHPGAMDTLRPLAGGWYAGEDPWDSIYGSPLRLASSARRFDLSPAWFAWLGAAEALELLAELDPVAVHQHNVALANRFLAALDQPPGPSAIVTVDAAGAERLAAAGVRTAVRAGRVRASFHLYNTTDDVDLAVAALRGG</sequence>
<dbReference type="STRING" id="1090615.SAMN04515671_0835"/>
<reference evidence="2 3" key="1">
    <citation type="submission" date="2016-10" db="EMBL/GenBank/DDBJ databases">
        <authorList>
            <person name="de Groot N.N."/>
        </authorList>
    </citation>
    <scope>NUCLEOTIDE SEQUENCE [LARGE SCALE GENOMIC DNA]</scope>
    <source>
        <strain evidence="3">P4-7,KCTC 19426,CECT 7604</strain>
    </source>
</reference>
<dbReference type="Gene3D" id="3.90.1150.10">
    <property type="entry name" value="Aspartate Aminotransferase, domain 1"/>
    <property type="match status" value="1"/>
</dbReference>
<dbReference type="Proteomes" id="UP000198741">
    <property type="component" value="Chromosome I"/>
</dbReference>
<feature type="domain" description="Aminotransferase class V" evidence="1">
    <location>
        <begin position="49"/>
        <end position="297"/>
    </location>
</feature>
<evidence type="ECO:0000313" key="2">
    <source>
        <dbReference type="EMBL" id="SDO40496.1"/>
    </source>
</evidence>
<organism evidence="2 3">
    <name type="scientific">Nakamurella panacisegetis</name>
    <dbReference type="NCBI Taxonomy" id="1090615"/>
    <lineage>
        <taxon>Bacteria</taxon>
        <taxon>Bacillati</taxon>
        <taxon>Actinomycetota</taxon>
        <taxon>Actinomycetes</taxon>
        <taxon>Nakamurellales</taxon>
        <taxon>Nakamurellaceae</taxon>
        <taxon>Nakamurella</taxon>
    </lineage>
</organism>
<dbReference type="EMBL" id="LT629710">
    <property type="protein sequence ID" value="SDO40496.1"/>
    <property type="molecule type" value="Genomic_DNA"/>
</dbReference>
<keyword evidence="3" id="KW-1185">Reference proteome</keyword>
<dbReference type="Pfam" id="PF00266">
    <property type="entry name" value="Aminotran_5"/>
    <property type="match status" value="1"/>
</dbReference>
<dbReference type="InterPro" id="IPR015421">
    <property type="entry name" value="PyrdxlP-dep_Trfase_major"/>
</dbReference>
<name>A0A1H0J9Y6_9ACTN</name>
<dbReference type="GO" id="GO:0016829">
    <property type="term" value="F:lyase activity"/>
    <property type="evidence" value="ECO:0007669"/>
    <property type="project" value="UniProtKB-KW"/>
</dbReference>
<gene>
    <name evidence="2" type="ORF">SAMN04515671_0835</name>
</gene>
<evidence type="ECO:0000313" key="3">
    <source>
        <dbReference type="Proteomes" id="UP000198741"/>
    </source>
</evidence>
<dbReference type="PANTHER" id="PTHR43586:SF21">
    <property type="entry name" value="PYRIDOXAL PHOSPHATE (PLP)-DEPENDENT ASPARTATE AMINOTRANSFERASE SUPERFAMILY"/>
    <property type="match status" value="1"/>
</dbReference>
<dbReference type="InterPro" id="IPR000192">
    <property type="entry name" value="Aminotrans_V_dom"/>
</dbReference>
<dbReference type="AlphaFoldDB" id="A0A1H0J9Y6"/>
<dbReference type="SUPFAM" id="SSF53383">
    <property type="entry name" value="PLP-dependent transferases"/>
    <property type="match status" value="1"/>
</dbReference>
<dbReference type="InterPro" id="IPR015422">
    <property type="entry name" value="PyrdxlP-dep_Trfase_small"/>
</dbReference>
<dbReference type="RefSeq" id="WP_090474716.1">
    <property type="nucleotide sequence ID" value="NZ_LT629710.1"/>
</dbReference>